<protein>
    <recommendedName>
        <fullName evidence="6">Acyl-[acyl-carrier-protein]--UDP-N-acetylglucosamine O-acyltransferase</fullName>
        <shortName evidence="6">UDP-N-acetylglucosamine acyltransferase</shortName>
        <ecNumber evidence="6">2.3.1.129</ecNumber>
    </recommendedName>
</protein>
<dbReference type="InterPro" id="IPR010137">
    <property type="entry name" value="Lipid_A_LpxA"/>
</dbReference>
<evidence type="ECO:0000256" key="4">
    <source>
        <dbReference type="ARBA" id="ARBA00023098"/>
    </source>
</evidence>
<evidence type="ECO:0000313" key="11">
    <source>
        <dbReference type="Proteomes" id="UP000526233"/>
    </source>
</evidence>
<dbReference type="STRING" id="419475.A8A54_05365"/>
<evidence type="ECO:0000313" key="10">
    <source>
        <dbReference type="Proteomes" id="UP000216188"/>
    </source>
</evidence>
<dbReference type="PANTHER" id="PTHR43480:SF1">
    <property type="entry name" value="ACYL-[ACYL-CARRIER-PROTEIN]--UDP-N-ACETYLGLUCOSAMINE O-ACYLTRANSFERASE, MITOCHONDRIAL-RELATED"/>
    <property type="match status" value="1"/>
</dbReference>
<dbReference type="GO" id="GO:0009245">
    <property type="term" value="P:lipid A biosynthetic process"/>
    <property type="evidence" value="ECO:0007669"/>
    <property type="project" value="UniProtKB-UniRule"/>
</dbReference>
<keyword evidence="6" id="KW-0677">Repeat</keyword>
<dbReference type="GO" id="GO:0008780">
    <property type="term" value="F:acyl-[acyl-carrier-protein]-UDP-N-acetylglucosamine O-acyltransferase activity"/>
    <property type="evidence" value="ECO:0007669"/>
    <property type="project" value="UniProtKB-UniRule"/>
</dbReference>
<comment type="subcellular location">
    <subcellularLocation>
        <location evidence="6">Cytoplasm</location>
    </subcellularLocation>
</comment>
<dbReference type="Proteomes" id="UP000216188">
    <property type="component" value="Unassembled WGS sequence"/>
</dbReference>
<evidence type="ECO:0000256" key="2">
    <source>
        <dbReference type="ARBA" id="ARBA00022556"/>
    </source>
</evidence>
<dbReference type="EMBL" id="NNRM01000003">
    <property type="protein sequence ID" value="OYR30767.1"/>
    <property type="molecule type" value="Genomic_DNA"/>
</dbReference>
<comment type="catalytic activity">
    <reaction evidence="6">
        <text>a (3R)-hydroxyacyl-[ACP] + UDP-N-acetyl-alpha-D-glucosamine = a UDP-3-O-[(3R)-3-hydroxyacyl]-N-acetyl-alpha-D-glucosamine + holo-[ACP]</text>
        <dbReference type="Rhea" id="RHEA:67812"/>
        <dbReference type="Rhea" id="RHEA-COMP:9685"/>
        <dbReference type="Rhea" id="RHEA-COMP:9945"/>
        <dbReference type="ChEBI" id="CHEBI:57705"/>
        <dbReference type="ChEBI" id="CHEBI:64479"/>
        <dbReference type="ChEBI" id="CHEBI:78827"/>
        <dbReference type="ChEBI" id="CHEBI:173225"/>
        <dbReference type="EC" id="2.3.1.129"/>
    </reaction>
</comment>
<dbReference type="NCBIfam" id="TIGR01852">
    <property type="entry name" value="lipid_A_lpxA"/>
    <property type="match status" value="1"/>
</dbReference>
<comment type="pathway">
    <text evidence="6">Glycolipid biosynthesis; lipid IV(A) biosynthesis; lipid IV(A) from (3R)-3-hydroxytetradecanoyl-[acyl-carrier-protein] and UDP-N-acetyl-alpha-D-glucosamine: step 1/6.</text>
</comment>
<evidence type="ECO:0000313" key="9">
    <source>
        <dbReference type="EMBL" id="OYR30767.1"/>
    </source>
</evidence>
<dbReference type="GO" id="GO:0005737">
    <property type="term" value="C:cytoplasm"/>
    <property type="evidence" value="ECO:0007669"/>
    <property type="project" value="UniProtKB-SubCell"/>
</dbReference>
<accession>A0A1A9FLK1</accession>
<dbReference type="CDD" id="cd03351">
    <property type="entry name" value="LbH_UDP-GlcNAc_AT"/>
    <property type="match status" value="1"/>
</dbReference>
<dbReference type="PIRSF" id="PIRSF000456">
    <property type="entry name" value="UDP-GlcNAc_acltr"/>
    <property type="match status" value="1"/>
</dbReference>
<keyword evidence="6" id="KW-0963">Cytoplasm</keyword>
<dbReference type="InterPro" id="IPR029098">
    <property type="entry name" value="Acetyltransf_C"/>
</dbReference>
<dbReference type="OrthoDB" id="9807278at2"/>
<evidence type="ECO:0000256" key="1">
    <source>
        <dbReference type="ARBA" id="ARBA00022516"/>
    </source>
</evidence>
<comment type="caution">
    <text evidence="8">The sequence shown here is derived from an EMBL/GenBank/DDBJ whole genome shotgun (WGS) entry which is preliminary data.</text>
</comment>
<dbReference type="RefSeq" id="WP_007875193.1">
    <property type="nucleotide sequence ID" value="NZ_CAXURC020000001.1"/>
</dbReference>
<evidence type="ECO:0000256" key="6">
    <source>
        <dbReference type="HAMAP-Rule" id="MF_00387"/>
    </source>
</evidence>
<dbReference type="Pfam" id="PF13720">
    <property type="entry name" value="Acetyltransf_11"/>
    <property type="match status" value="1"/>
</dbReference>
<evidence type="ECO:0000256" key="5">
    <source>
        <dbReference type="ARBA" id="ARBA00023315"/>
    </source>
</evidence>
<dbReference type="EC" id="2.3.1.129" evidence="6"/>
<dbReference type="GeneID" id="93108726"/>
<gene>
    <name evidence="6 8" type="primary">lpxA</name>
    <name evidence="9" type="ORF">CEV34_0179</name>
    <name evidence="8" type="ORF">EHE22_17360</name>
</gene>
<dbReference type="EMBL" id="PKQI01000003">
    <property type="protein sequence ID" value="NNV22186.1"/>
    <property type="molecule type" value="Genomic_DNA"/>
</dbReference>
<evidence type="ECO:0000256" key="3">
    <source>
        <dbReference type="ARBA" id="ARBA00022679"/>
    </source>
</evidence>
<dbReference type="UniPathway" id="UPA00359">
    <property type="reaction ID" value="UER00477"/>
</dbReference>
<name>A0A1A9FLK1_9HYPH</name>
<keyword evidence="4 6" id="KW-0443">Lipid metabolism</keyword>
<dbReference type="PANTHER" id="PTHR43480">
    <property type="entry name" value="ACYL-[ACYL-CARRIER-PROTEIN]--UDP-N-ACETYLGLUCOSAMINE O-ACYLTRANSFERASE"/>
    <property type="match status" value="1"/>
</dbReference>
<dbReference type="KEGG" id="ops:A8A54_05365"/>
<organism evidence="8 11">
    <name type="scientific">Brucella pseudogrignonensis</name>
    <dbReference type="NCBI Taxonomy" id="419475"/>
    <lineage>
        <taxon>Bacteria</taxon>
        <taxon>Pseudomonadati</taxon>
        <taxon>Pseudomonadota</taxon>
        <taxon>Alphaproteobacteria</taxon>
        <taxon>Hyphomicrobiales</taxon>
        <taxon>Brucellaceae</taxon>
        <taxon>Brucella/Ochrobactrum group</taxon>
        <taxon>Brucella</taxon>
    </lineage>
</organism>
<dbReference type="AlphaFoldDB" id="A0A1A9FLK1"/>
<dbReference type="GO" id="GO:0016020">
    <property type="term" value="C:membrane"/>
    <property type="evidence" value="ECO:0007669"/>
    <property type="project" value="GOC"/>
</dbReference>
<dbReference type="InterPro" id="IPR011004">
    <property type="entry name" value="Trimer_LpxA-like_sf"/>
</dbReference>
<dbReference type="HAMAP" id="MF_00387">
    <property type="entry name" value="LpxA"/>
    <property type="match status" value="1"/>
</dbReference>
<keyword evidence="10" id="KW-1185">Reference proteome</keyword>
<sequence>MKETFIHPTALVEPGVELGQGVSVGPFCHVQSGAVIGDNSELMSHVVISDAVRLGANAKVYPHAVLGCDPQNGKHKGGPTTLVVGDNCLVREGVTMHRGSDSSRGYTSVGNNCQFLAYAHVAHDCDVGDHVTFANNVMIGGHVEIGHHAILGGGSAVHQFTRVGHHAFVGGMAALAHDLIPYGSAIGNHAYLGGLNIIGMKRSGMQRKDIHNLRHAVHMLFDRTKPVRERAQDVLKAIPDSDGVADLISFILVENKRAYCTPPLGSSVGGAMDDGDDD</sequence>
<feature type="domain" description="UDP N-acetylglucosamine O-acyltransferase C-terminal" evidence="7">
    <location>
        <begin position="178"/>
        <end position="259"/>
    </location>
</feature>
<dbReference type="InterPro" id="IPR001451">
    <property type="entry name" value="Hexapep"/>
</dbReference>
<proteinExistence type="inferred from homology"/>
<dbReference type="Proteomes" id="UP000526233">
    <property type="component" value="Unassembled WGS sequence"/>
</dbReference>
<comment type="similarity">
    <text evidence="6">Belongs to the transferase hexapeptide repeat family. LpxA subfamily.</text>
</comment>
<evidence type="ECO:0000259" key="7">
    <source>
        <dbReference type="Pfam" id="PF13720"/>
    </source>
</evidence>
<comment type="subunit">
    <text evidence="6">Homotrimer.</text>
</comment>
<keyword evidence="2 6" id="KW-0441">Lipid A biosynthesis</keyword>
<dbReference type="Gene3D" id="2.160.10.10">
    <property type="entry name" value="Hexapeptide repeat proteins"/>
    <property type="match status" value="1"/>
</dbReference>
<keyword evidence="1 6" id="KW-0444">Lipid biosynthesis</keyword>
<keyword evidence="3 6" id="KW-0808">Transferase</keyword>
<dbReference type="Pfam" id="PF00132">
    <property type="entry name" value="Hexapep"/>
    <property type="match status" value="1"/>
</dbReference>
<keyword evidence="5 6" id="KW-0012">Acyltransferase</keyword>
<dbReference type="NCBIfam" id="NF003657">
    <property type="entry name" value="PRK05289.1"/>
    <property type="match status" value="1"/>
</dbReference>
<comment type="function">
    <text evidence="6">Involved in the biosynthesis of lipid A, a phosphorylated glycolipid that anchors the lipopolysaccharide to the outer membrane of the cell.</text>
</comment>
<dbReference type="SUPFAM" id="SSF51161">
    <property type="entry name" value="Trimeric LpxA-like enzymes"/>
    <property type="match status" value="1"/>
</dbReference>
<evidence type="ECO:0000313" key="8">
    <source>
        <dbReference type="EMBL" id="NNV22186.1"/>
    </source>
</evidence>
<reference evidence="9 10" key="1">
    <citation type="submission" date="2017-07" db="EMBL/GenBank/DDBJ databases">
        <title>Phylogenetic study on the rhizospheric bacterium Ochrobactrum sp. A44.</title>
        <authorList>
            <person name="Krzyzanowska D.M."/>
            <person name="Ossowicki A."/>
            <person name="Rajewska M."/>
            <person name="Maciag T."/>
            <person name="Kaczynski Z."/>
            <person name="Czerwicka M."/>
            <person name="Jafra S."/>
        </authorList>
    </citation>
    <scope>NUCLEOTIDE SEQUENCE [LARGE SCALE GENOMIC DNA]</scope>
    <source>
        <strain evidence="9 10">CCUG 30717</strain>
    </source>
</reference>
<dbReference type="Gene3D" id="1.20.1180.10">
    <property type="entry name" value="Udp N-acetylglucosamine O-acyltransferase, C-terminal domain"/>
    <property type="match status" value="1"/>
</dbReference>
<reference evidence="8 11" key="2">
    <citation type="submission" date="2018-11" db="EMBL/GenBank/DDBJ databases">
        <title>Genome sequencing and analysis.</title>
        <authorList>
            <person name="Huang Y.-T."/>
        </authorList>
    </citation>
    <scope>NUCLEOTIDE SEQUENCE [LARGE SCALE GENOMIC DNA]</scope>
    <source>
        <strain evidence="8 11">SHIN</strain>
    </source>
</reference>
<dbReference type="InterPro" id="IPR037157">
    <property type="entry name" value="Acetyltransf_C_sf"/>
</dbReference>